<dbReference type="PATRIC" id="fig|1618429.3.peg.817"/>
<evidence type="ECO:0000256" key="1">
    <source>
        <dbReference type="SAM" id="MobiDB-lite"/>
    </source>
</evidence>
<sequence>MDPKIRAALLGVGALFLVSIIAVVIFALIRAGQSGFPSASSGGSLSVLPTIPAGESSNVPRTGGTGTTDNSSGKTYQGSNFTLTYPVNWGILTCNNSQNFEFDPVNSADTKGASCDMAVKSVTVLLTGRVSCPGEIITMGANRVIKSREVEDDGQVSYRWCLAVGNTGFDITHRVSLAGNPAASPIDYSAQIEQMISTIQPSSGTTSGTTAPIGY</sequence>
<feature type="region of interest" description="Disordered" evidence="1">
    <location>
        <begin position="52"/>
        <end position="74"/>
    </location>
</feature>
<proteinExistence type="predicted"/>
<evidence type="ECO:0000256" key="2">
    <source>
        <dbReference type="SAM" id="Phobius"/>
    </source>
</evidence>
<dbReference type="EMBL" id="LCBN01000041">
    <property type="protein sequence ID" value="KKS12789.1"/>
    <property type="molecule type" value="Genomic_DNA"/>
</dbReference>
<dbReference type="Proteomes" id="UP000034753">
    <property type="component" value="Unassembled WGS sequence"/>
</dbReference>
<evidence type="ECO:0000313" key="4">
    <source>
        <dbReference type="Proteomes" id="UP000034753"/>
    </source>
</evidence>
<keyword evidence="2" id="KW-0472">Membrane</keyword>
<organism evidence="3 4">
    <name type="scientific">Candidatus Daviesbacteria bacterium GW2011_GWB1_41_5</name>
    <dbReference type="NCBI Taxonomy" id="1618429"/>
    <lineage>
        <taxon>Bacteria</taxon>
        <taxon>Candidatus Daviesiibacteriota</taxon>
    </lineage>
</organism>
<gene>
    <name evidence="3" type="ORF">UU67_C0041G0007</name>
</gene>
<reference evidence="3 4" key="1">
    <citation type="journal article" date="2015" name="Nature">
        <title>rRNA introns, odd ribosomes, and small enigmatic genomes across a large radiation of phyla.</title>
        <authorList>
            <person name="Brown C.T."/>
            <person name="Hug L.A."/>
            <person name="Thomas B.C."/>
            <person name="Sharon I."/>
            <person name="Castelle C.J."/>
            <person name="Singh A."/>
            <person name="Wilkins M.J."/>
            <person name="Williams K.H."/>
            <person name="Banfield J.F."/>
        </authorList>
    </citation>
    <scope>NUCLEOTIDE SEQUENCE [LARGE SCALE GENOMIC DNA]</scope>
</reference>
<name>A0A0G0WIQ7_9BACT</name>
<feature type="transmembrane region" description="Helical" evidence="2">
    <location>
        <begin position="7"/>
        <end position="29"/>
    </location>
</feature>
<evidence type="ECO:0000313" key="3">
    <source>
        <dbReference type="EMBL" id="KKS12789.1"/>
    </source>
</evidence>
<keyword evidence="2" id="KW-0812">Transmembrane</keyword>
<accession>A0A0G0WIQ7</accession>
<comment type="caution">
    <text evidence="3">The sequence shown here is derived from an EMBL/GenBank/DDBJ whole genome shotgun (WGS) entry which is preliminary data.</text>
</comment>
<dbReference type="AlphaFoldDB" id="A0A0G0WIQ7"/>
<protein>
    <submittedName>
        <fullName evidence="3">Uncharacterized protein</fullName>
    </submittedName>
</protein>
<keyword evidence="2" id="KW-1133">Transmembrane helix</keyword>